<dbReference type="PANTHER" id="PTHR11956">
    <property type="entry name" value="ARGINYL-TRNA SYNTHETASE"/>
    <property type="match status" value="1"/>
</dbReference>
<accession>A0A1Y3GEE2</accession>
<dbReference type="CDD" id="cd00671">
    <property type="entry name" value="ArgRS_core"/>
    <property type="match status" value="1"/>
</dbReference>
<evidence type="ECO:0000256" key="8">
    <source>
        <dbReference type="HAMAP-Rule" id="MF_00123"/>
    </source>
</evidence>
<dbReference type="InterPro" id="IPR001278">
    <property type="entry name" value="Arg-tRNA-ligase"/>
</dbReference>
<dbReference type="SMART" id="SM01016">
    <property type="entry name" value="Arg_tRNA_synt_N"/>
    <property type="match status" value="1"/>
</dbReference>
<sequence length="569" mass="65776">MFREFKREVETSLKNSLNKTGIQQELNEKGVKEPIDLMIEEPREIADLASTLPFSLASKLNKNPIELGGKITKNIDTEKHRHIKRVEFSKPGYINYYIDRSQLKHLLKNILIEKENYGSLTEKKQKIVLEHTSANPTGPLHIGHLRNAVLGDTLTRILKAAGHTVETHYYVNDIGRQMAILLHGVRKYGLDENNKPDIAVGKTYTKTNKNMDDRDEQEIEKLMNRFEQNDQDTYTELTETVEHCLNGMKETLQNIGVNHDLYIRESKFVRNGSVEKITKKLREHAVKDGALKIEFNDMDKELILLREDGTSVYALRDIAYHEWKSNRGHIINVLGADHKLYINQLSRALELIDIDKPESIVFEFVSLPKGKMSTRKGEYISIDQLREKLIEKAMKEVSDRRPEKPEKWRKKIAREVAKAAIRFEFIQVAPEKPITFNIDQAVSFNERGAPFIQYAHARATSILNRSENINFENIEIPEKILNENKETQKLLKTISKYSYEVEKAAEERKIHRFAEYTLNIASDFNQFYRDVPVLNTGHKEQTRLAVVKATQITLKNAINLLGFKAPKEM</sequence>
<name>A0A1Y3GEE2_9EURY</name>
<dbReference type="InterPro" id="IPR014729">
    <property type="entry name" value="Rossmann-like_a/b/a_fold"/>
</dbReference>
<dbReference type="InterPro" id="IPR005148">
    <property type="entry name" value="Arg-tRNA-synth_N"/>
</dbReference>
<keyword evidence="13" id="KW-1185">Reference proteome</keyword>
<evidence type="ECO:0000256" key="5">
    <source>
        <dbReference type="ARBA" id="ARBA00022917"/>
    </source>
</evidence>
<proteinExistence type="inferred from homology"/>
<dbReference type="PROSITE" id="PS00178">
    <property type="entry name" value="AA_TRNA_LIGASE_I"/>
    <property type="match status" value="1"/>
</dbReference>
<dbReference type="Proteomes" id="UP000195137">
    <property type="component" value="Unassembled WGS sequence"/>
</dbReference>
<dbReference type="GO" id="GO:0004814">
    <property type="term" value="F:arginine-tRNA ligase activity"/>
    <property type="evidence" value="ECO:0007669"/>
    <property type="project" value="UniProtKB-UniRule"/>
</dbReference>
<dbReference type="PRINTS" id="PR01038">
    <property type="entry name" value="TRNASYNTHARG"/>
</dbReference>
<dbReference type="Pfam" id="PF00750">
    <property type="entry name" value="tRNA-synt_1d"/>
    <property type="match status" value="1"/>
</dbReference>
<feature type="short sequence motif" description="'HIGH' region" evidence="8">
    <location>
        <begin position="134"/>
        <end position="144"/>
    </location>
</feature>
<dbReference type="Pfam" id="PF05746">
    <property type="entry name" value="DALR_1"/>
    <property type="match status" value="1"/>
</dbReference>
<dbReference type="EMBL" id="MRZU01000004">
    <property type="protein sequence ID" value="OUJ18554.1"/>
    <property type="molecule type" value="Genomic_DNA"/>
</dbReference>
<comment type="similarity">
    <text evidence="1 8 9">Belongs to the class-I aminoacyl-tRNA synthetase family.</text>
</comment>
<gene>
    <name evidence="8" type="primary">argS</name>
    <name evidence="12" type="ORF">AMET1_1473</name>
</gene>
<evidence type="ECO:0000313" key="12">
    <source>
        <dbReference type="EMBL" id="OUJ18554.1"/>
    </source>
</evidence>
<dbReference type="GO" id="GO:0005524">
    <property type="term" value="F:ATP binding"/>
    <property type="evidence" value="ECO:0007669"/>
    <property type="project" value="UniProtKB-UniRule"/>
</dbReference>
<dbReference type="PANTHER" id="PTHR11956:SF5">
    <property type="entry name" value="ARGININE--TRNA LIGASE, CYTOPLASMIC"/>
    <property type="match status" value="1"/>
</dbReference>
<evidence type="ECO:0000256" key="3">
    <source>
        <dbReference type="ARBA" id="ARBA00022741"/>
    </source>
</evidence>
<evidence type="ECO:0000256" key="6">
    <source>
        <dbReference type="ARBA" id="ARBA00023146"/>
    </source>
</evidence>
<dbReference type="SMART" id="SM00836">
    <property type="entry name" value="DALR_1"/>
    <property type="match status" value="1"/>
</dbReference>
<dbReference type="SUPFAM" id="SSF55190">
    <property type="entry name" value="Arginyl-tRNA synthetase (ArgRS), N-terminal 'additional' domain"/>
    <property type="match status" value="1"/>
</dbReference>
<evidence type="ECO:0000256" key="7">
    <source>
        <dbReference type="ARBA" id="ARBA00049339"/>
    </source>
</evidence>
<dbReference type="SUPFAM" id="SSF52374">
    <property type="entry name" value="Nucleotidylyl transferase"/>
    <property type="match status" value="1"/>
</dbReference>
<keyword evidence="4 8" id="KW-0067">ATP-binding</keyword>
<evidence type="ECO:0000256" key="2">
    <source>
        <dbReference type="ARBA" id="ARBA00022598"/>
    </source>
</evidence>
<keyword evidence="6 8" id="KW-0030">Aminoacyl-tRNA synthetase</keyword>
<dbReference type="GO" id="GO:0005737">
    <property type="term" value="C:cytoplasm"/>
    <property type="evidence" value="ECO:0007669"/>
    <property type="project" value="UniProtKB-SubCell"/>
</dbReference>
<dbReference type="InterPro" id="IPR009080">
    <property type="entry name" value="tRNAsynth_Ia_anticodon-bd"/>
</dbReference>
<dbReference type="Gene3D" id="3.40.50.620">
    <property type="entry name" value="HUPs"/>
    <property type="match status" value="1"/>
</dbReference>
<comment type="catalytic activity">
    <reaction evidence="7 8">
        <text>tRNA(Arg) + L-arginine + ATP = L-arginyl-tRNA(Arg) + AMP + diphosphate</text>
        <dbReference type="Rhea" id="RHEA:20301"/>
        <dbReference type="Rhea" id="RHEA-COMP:9658"/>
        <dbReference type="Rhea" id="RHEA-COMP:9673"/>
        <dbReference type="ChEBI" id="CHEBI:30616"/>
        <dbReference type="ChEBI" id="CHEBI:32682"/>
        <dbReference type="ChEBI" id="CHEBI:33019"/>
        <dbReference type="ChEBI" id="CHEBI:78442"/>
        <dbReference type="ChEBI" id="CHEBI:78513"/>
        <dbReference type="ChEBI" id="CHEBI:456215"/>
        <dbReference type="EC" id="6.1.1.19"/>
    </reaction>
</comment>
<keyword evidence="5 8" id="KW-0648">Protein biosynthesis</keyword>
<dbReference type="Gene3D" id="3.30.1360.70">
    <property type="entry name" value="Arginyl tRNA synthetase N-terminal domain"/>
    <property type="match status" value="1"/>
</dbReference>
<dbReference type="RefSeq" id="WP_086637818.1">
    <property type="nucleotide sequence ID" value="NZ_MRZU01000004.1"/>
</dbReference>
<reference evidence="12 13" key="1">
    <citation type="submission" date="2016-12" db="EMBL/GenBank/DDBJ databases">
        <title>Discovery of methanogenic haloarchaea.</title>
        <authorList>
            <person name="Sorokin D.Y."/>
            <person name="Makarova K.S."/>
            <person name="Abbas B."/>
            <person name="Ferrer M."/>
            <person name="Golyshin P.N."/>
        </authorList>
    </citation>
    <scope>NUCLEOTIDE SEQUENCE [LARGE SCALE GENOMIC DNA]</scope>
    <source>
        <strain evidence="12">AMET1</strain>
    </source>
</reference>
<feature type="domain" description="Arginyl tRNA synthetase N-terminal" evidence="11">
    <location>
        <begin position="7"/>
        <end position="98"/>
    </location>
</feature>
<evidence type="ECO:0000259" key="10">
    <source>
        <dbReference type="SMART" id="SM00836"/>
    </source>
</evidence>
<dbReference type="InterPro" id="IPR036695">
    <property type="entry name" value="Arg-tRNA-synth_N_sf"/>
</dbReference>
<dbReference type="GO" id="GO:0006420">
    <property type="term" value="P:arginyl-tRNA aminoacylation"/>
    <property type="evidence" value="ECO:0007669"/>
    <property type="project" value="UniProtKB-UniRule"/>
</dbReference>
<dbReference type="SUPFAM" id="SSF47323">
    <property type="entry name" value="Anticodon-binding domain of a subclass of class I aminoacyl-tRNA synthetases"/>
    <property type="match status" value="1"/>
</dbReference>
<keyword evidence="8" id="KW-0963">Cytoplasm</keyword>
<dbReference type="AlphaFoldDB" id="A0A1Y3GEE2"/>
<dbReference type="InterPro" id="IPR001412">
    <property type="entry name" value="aa-tRNA-synth_I_CS"/>
</dbReference>
<dbReference type="Pfam" id="PF03485">
    <property type="entry name" value="Arg_tRNA_synt_N"/>
    <property type="match status" value="1"/>
</dbReference>
<comment type="caution">
    <text evidence="12">The sequence shown here is derived from an EMBL/GenBank/DDBJ whole genome shotgun (WGS) entry which is preliminary data.</text>
</comment>
<dbReference type="InterPro" id="IPR008909">
    <property type="entry name" value="DALR_anticod-bd"/>
</dbReference>
<protein>
    <recommendedName>
        <fullName evidence="8">Arginine--tRNA ligase</fullName>
        <ecNumber evidence="8">6.1.1.19</ecNumber>
    </recommendedName>
    <alternativeName>
        <fullName evidence="8">Arginyl-tRNA synthetase</fullName>
        <shortName evidence="8">ArgRS</shortName>
    </alternativeName>
</protein>
<dbReference type="Gene3D" id="1.10.730.10">
    <property type="entry name" value="Isoleucyl-tRNA Synthetase, Domain 1"/>
    <property type="match status" value="1"/>
</dbReference>
<dbReference type="InterPro" id="IPR035684">
    <property type="entry name" value="ArgRS_core"/>
</dbReference>
<feature type="domain" description="DALR anticodon binding" evidence="10">
    <location>
        <begin position="452"/>
        <end position="569"/>
    </location>
</feature>
<evidence type="ECO:0000256" key="9">
    <source>
        <dbReference type="RuleBase" id="RU363038"/>
    </source>
</evidence>
<keyword evidence="3 8" id="KW-0547">Nucleotide-binding</keyword>
<dbReference type="EC" id="6.1.1.19" evidence="8"/>
<evidence type="ECO:0000313" key="13">
    <source>
        <dbReference type="Proteomes" id="UP000195137"/>
    </source>
</evidence>
<evidence type="ECO:0000256" key="4">
    <source>
        <dbReference type="ARBA" id="ARBA00022840"/>
    </source>
</evidence>
<dbReference type="OrthoDB" id="372102at2157"/>
<evidence type="ECO:0000256" key="1">
    <source>
        <dbReference type="ARBA" id="ARBA00005594"/>
    </source>
</evidence>
<evidence type="ECO:0000259" key="11">
    <source>
        <dbReference type="SMART" id="SM01016"/>
    </source>
</evidence>
<keyword evidence="2 8" id="KW-0436">Ligase</keyword>
<organism evidence="12 13">
    <name type="scientific">Methanonatronarchaeum thermophilum</name>
    <dbReference type="NCBI Taxonomy" id="1927129"/>
    <lineage>
        <taxon>Archaea</taxon>
        <taxon>Methanobacteriati</taxon>
        <taxon>Methanobacteriota</taxon>
        <taxon>Methanonatronarchaeia</taxon>
        <taxon>Methanonatronarchaeales</taxon>
        <taxon>Methanonatronarchaeaceae</taxon>
        <taxon>Methanonatronarchaeum</taxon>
    </lineage>
</organism>
<comment type="subcellular location">
    <subcellularLocation>
        <location evidence="8">Cytoplasm</location>
    </subcellularLocation>
</comment>
<dbReference type="NCBIfam" id="TIGR00456">
    <property type="entry name" value="argS"/>
    <property type="match status" value="1"/>
</dbReference>
<dbReference type="HAMAP" id="MF_00123">
    <property type="entry name" value="Arg_tRNA_synth"/>
    <property type="match status" value="1"/>
</dbReference>